<evidence type="ECO:0000256" key="1">
    <source>
        <dbReference type="SAM" id="Phobius"/>
    </source>
</evidence>
<protein>
    <submittedName>
        <fullName evidence="2">Uncharacterized protein</fullName>
    </submittedName>
</protein>
<evidence type="ECO:0000313" key="2">
    <source>
        <dbReference type="EMBL" id="OXA44538.1"/>
    </source>
</evidence>
<proteinExistence type="predicted"/>
<keyword evidence="1" id="KW-0812">Transmembrane</keyword>
<organism evidence="2 3">
    <name type="scientific">Folsomia candida</name>
    <name type="common">Springtail</name>
    <dbReference type="NCBI Taxonomy" id="158441"/>
    <lineage>
        <taxon>Eukaryota</taxon>
        <taxon>Metazoa</taxon>
        <taxon>Ecdysozoa</taxon>
        <taxon>Arthropoda</taxon>
        <taxon>Hexapoda</taxon>
        <taxon>Collembola</taxon>
        <taxon>Entomobryomorpha</taxon>
        <taxon>Isotomoidea</taxon>
        <taxon>Isotomidae</taxon>
        <taxon>Proisotominae</taxon>
        <taxon>Folsomia</taxon>
    </lineage>
</organism>
<accession>A0A226DHW1</accession>
<dbReference type="AlphaFoldDB" id="A0A226DHW1"/>
<feature type="transmembrane region" description="Helical" evidence="1">
    <location>
        <begin position="197"/>
        <end position="220"/>
    </location>
</feature>
<name>A0A226DHW1_FOLCA</name>
<feature type="transmembrane region" description="Helical" evidence="1">
    <location>
        <begin position="290"/>
        <end position="313"/>
    </location>
</feature>
<comment type="caution">
    <text evidence="2">The sequence shown here is derived from an EMBL/GenBank/DDBJ whole genome shotgun (WGS) entry which is preliminary data.</text>
</comment>
<dbReference type="Proteomes" id="UP000198287">
    <property type="component" value="Unassembled WGS sequence"/>
</dbReference>
<keyword evidence="1" id="KW-1133">Transmembrane helix</keyword>
<dbReference type="EMBL" id="LNIX01000019">
    <property type="protein sequence ID" value="OXA44538.1"/>
    <property type="molecule type" value="Genomic_DNA"/>
</dbReference>
<dbReference type="OrthoDB" id="8297494at2759"/>
<keyword evidence="1" id="KW-0472">Membrane</keyword>
<evidence type="ECO:0000313" key="3">
    <source>
        <dbReference type="Proteomes" id="UP000198287"/>
    </source>
</evidence>
<keyword evidence="3" id="KW-1185">Reference proteome</keyword>
<gene>
    <name evidence="2" type="ORF">Fcan01_20839</name>
</gene>
<feature type="transmembrane region" description="Helical" evidence="1">
    <location>
        <begin position="50"/>
        <end position="69"/>
    </location>
</feature>
<sequence length="386" mass="44005">MYQTEFLPLLKLHLKSCKFLQCVPFEFPQNSSRLVKCQSLSKIRMFKLQCILSVLYCTLFGLNLCFGPLTKIEKFQGFGFFMCYLLASITRWNYELDNGPSQLINAFLDCEETIMTSFPQMSCSLACQVVKLFIQLCEVGVVTFPMLLFLLLRVMPCTPPFLLSFLPGCHNGSDICTFGHLGRLGVHIFEAWMCDHIVYSATTWILYVFCAGIIFILDFLRVLESNLTRHSTSEKYSESIQLYRNIQILEKSWNACLSERILPAIMFCNPAVEIISTFVCITLSKEIPMPGFLIFPIMAAASLTNNMVIITLASRVHSASRDLLTSLKQLKLEKRSKLMRKELQACNTLRIKFGSNFIDNGTPLVMQDVCINQIMSLVLLKRSRVN</sequence>
<feature type="transmembrane region" description="Helical" evidence="1">
    <location>
        <begin position="132"/>
        <end position="152"/>
    </location>
</feature>
<reference evidence="2 3" key="1">
    <citation type="submission" date="2015-12" db="EMBL/GenBank/DDBJ databases">
        <title>The genome of Folsomia candida.</title>
        <authorList>
            <person name="Faddeeva A."/>
            <person name="Derks M.F."/>
            <person name="Anvar Y."/>
            <person name="Smit S."/>
            <person name="Van Straalen N."/>
            <person name="Roelofs D."/>
        </authorList>
    </citation>
    <scope>NUCLEOTIDE SEQUENCE [LARGE SCALE GENOMIC DNA]</scope>
    <source>
        <strain evidence="2 3">VU population</strain>
        <tissue evidence="2">Whole body</tissue>
    </source>
</reference>